<dbReference type="Gene3D" id="1.20.5.170">
    <property type="match status" value="1"/>
</dbReference>
<feature type="compositionally biased region" description="Polar residues" evidence="4">
    <location>
        <begin position="250"/>
        <end position="267"/>
    </location>
</feature>
<dbReference type="InterPro" id="IPR004827">
    <property type="entry name" value="bZIP"/>
</dbReference>
<comment type="caution">
    <text evidence="6">The sequence shown here is derived from an EMBL/GenBank/DDBJ whole genome shotgun (WGS) entry which is preliminary data.</text>
</comment>
<feature type="domain" description="BZIP" evidence="5">
    <location>
        <begin position="186"/>
        <end position="201"/>
    </location>
</feature>
<feature type="compositionally biased region" description="Low complexity" evidence="4">
    <location>
        <begin position="13"/>
        <end position="28"/>
    </location>
</feature>
<dbReference type="AlphaFoldDB" id="A0AAP0QVP0"/>
<feature type="region of interest" description="Disordered" evidence="4">
    <location>
        <begin position="1"/>
        <end position="38"/>
    </location>
</feature>
<evidence type="ECO:0000259" key="5">
    <source>
        <dbReference type="PROSITE" id="PS00036"/>
    </source>
</evidence>
<dbReference type="PROSITE" id="PS00036">
    <property type="entry name" value="BZIP_BASIC"/>
    <property type="match status" value="1"/>
</dbReference>
<dbReference type="GO" id="GO:0045893">
    <property type="term" value="P:positive regulation of DNA-templated transcription"/>
    <property type="evidence" value="ECO:0007669"/>
    <property type="project" value="InterPro"/>
</dbReference>
<evidence type="ECO:0000256" key="4">
    <source>
        <dbReference type="SAM" id="MobiDB-lite"/>
    </source>
</evidence>
<evidence type="ECO:0000256" key="2">
    <source>
        <dbReference type="ARBA" id="ARBA00023125"/>
    </source>
</evidence>
<gene>
    <name evidence="6" type="ORF">WN944_008897</name>
</gene>
<dbReference type="PANTHER" id="PTHR22952">
    <property type="entry name" value="CAMP-RESPONSE ELEMENT BINDING PROTEIN-RELATED"/>
    <property type="match status" value="1"/>
</dbReference>
<keyword evidence="3" id="KW-0539">Nucleus</keyword>
<accession>A0AAP0QVP0</accession>
<evidence type="ECO:0000256" key="3">
    <source>
        <dbReference type="ARBA" id="ARBA00023242"/>
    </source>
</evidence>
<proteinExistence type="predicted"/>
<sequence>MWPSPARNKNGISSSLSKSSSSCSSPSSPGTPNKKSMEEVWQDISLTSLQDHANTTGIPNTSAALIFQDFFARPFNKDPPITKASAAAHPSTTEPSNSSCFGNLAPHHGGALLSLNSGSGFNYLENVPAPLAHHHQRPSHQLLQGFPLNNCNSPFDDALAPAHVVSSICFKRPQEHEGHLTDRRHKRMMKNRESAARSRARKQEPHFLFFSPTFLLNQNAYTTELEQEVAHLEQENAKLRRQLEQLLAASGQQTKKPSLYRTSTAPF</sequence>
<comment type="subcellular location">
    <subcellularLocation>
        <location evidence="1">Nucleus</location>
    </subcellularLocation>
</comment>
<dbReference type="EMBL" id="JBCGBO010000003">
    <property type="protein sequence ID" value="KAK9216885.1"/>
    <property type="molecule type" value="Genomic_DNA"/>
</dbReference>
<protein>
    <recommendedName>
        <fullName evidence="5">BZIP domain-containing protein</fullName>
    </recommendedName>
</protein>
<evidence type="ECO:0000256" key="1">
    <source>
        <dbReference type="ARBA" id="ARBA00004123"/>
    </source>
</evidence>
<dbReference type="GO" id="GO:0003677">
    <property type="term" value="F:DNA binding"/>
    <property type="evidence" value="ECO:0007669"/>
    <property type="project" value="UniProtKB-KW"/>
</dbReference>
<keyword evidence="7" id="KW-1185">Reference proteome</keyword>
<evidence type="ECO:0000313" key="6">
    <source>
        <dbReference type="EMBL" id="KAK9216885.1"/>
    </source>
</evidence>
<dbReference type="GO" id="GO:0005634">
    <property type="term" value="C:nucleus"/>
    <property type="evidence" value="ECO:0007669"/>
    <property type="project" value="UniProtKB-SubCell"/>
</dbReference>
<feature type="region of interest" description="Disordered" evidence="4">
    <location>
        <begin position="248"/>
        <end position="267"/>
    </location>
</feature>
<organism evidence="6 7">
    <name type="scientific">Citrus x changshan-huyou</name>
    <dbReference type="NCBI Taxonomy" id="2935761"/>
    <lineage>
        <taxon>Eukaryota</taxon>
        <taxon>Viridiplantae</taxon>
        <taxon>Streptophyta</taxon>
        <taxon>Embryophyta</taxon>
        <taxon>Tracheophyta</taxon>
        <taxon>Spermatophyta</taxon>
        <taxon>Magnoliopsida</taxon>
        <taxon>eudicotyledons</taxon>
        <taxon>Gunneridae</taxon>
        <taxon>Pentapetalae</taxon>
        <taxon>rosids</taxon>
        <taxon>malvids</taxon>
        <taxon>Sapindales</taxon>
        <taxon>Rutaceae</taxon>
        <taxon>Aurantioideae</taxon>
        <taxon>Citrus</taxon>
    </lineage>
</organism>
<dbReference type="InterPro" id="IPR043452">
    <property type="entry name" value="BZIP46-like"/>
</dbReference>
<dbReference type="SMART" id="SM00338">
    <property type="entry name" value="BRLZ"/>
    <property type="match status" value="1"/>
</dbReference>
<dbReference type="PANTHER" id="PTHR22952:SF433">
    <property type="entry name" value="PROTEIN FD"/>
    <property type="match status" value="1"/>
</dbReference>
<dbReference type="Proteomes" id="UP001428341">
    <property type="component" value="Unassembled WGS sequence"/>
</dbReference>
<name>A0AAP0QVP0_9ROSI</name>
<dbReference type="CDD" id="cd14707">
    <property type="entry name" value="bZIP_plant_BZIP46"/>
    <property type="match status" value="1"/>
</dbReference>
<dbReference type="GO" id="GO:0003700">
    <property type="term" value="F:DNA-binding transcription factor activity"/>
    <property type="evidence" value="ECO:0007669"/>
    <property type="project" value="InterPro"/>
</dbReference>
<keyword evidence="2" id="KW-0238">DNA-binding</keyword>
<evidence type="ECO:0000313" key="7">
    <source>
        <dbReference type="Proteomes" id="UP001428341"/>
    </source>
</evidence>
<reference evidence="6 7" key="1">
    <citation type="submission" date="2024-05" db="EMBL/GenBank/DDBJ databases">
        <title>Haplotype-resolved chromosome-level genome assembly of Huyou (Citrus changshanensis).</title>
        <authorList>
            <person name="Miao C."/>
            <person name="Chen W."/>
            <person name="Wu Y."/>
            <person name="Wang L."/>
            <person name="Zhao S."/>
            <person name="Grierson D."/>
            <person name="Xu C."/>
            <person name="Chen K."/>
        </authorList>
    </citation>
    <scope>NUCLEOTIDE SEQUENCE [LARGE SCALE GENOMIC DNA]</scope>
    <source>
        <strain evidence="6">01-14</strain>
        <tissue evidence="6">Leaf</tissue>
    </source>
</reference>